<dbReference type="AlphaFoldDB" id="A0A9J6ZV14"/>
<dbReference type="EMBL" id="CP090569">
    <property type="protein sequence ID" value="USF86557.1"/>
    <property type="molecule type" value="Genomic_DNA"/>
</dbReference>
<proteinExistence type="predicted"/>
<organism evidence="1 2">
    <name type="scientific">Candidatus Endoriftia persephonae</name>
    <dbReference type="NCBI Taxonomy" id="393765"/>
    <lineage>
        <taxon>Bacteria</taxon>
        <taxon>Pseudomonadati</taxon>
        <taxon>Pseudomonadota</taxon>
        <taxon>Gammaproteobacteria</taxon>
        <taxon>Chromatiales</taxon>
        <taxon>Sedimenticolaceae</taxon>
        <taxon>Candidatus Endoriftia</taxon>
    </lineage>
</organism>
<protein>
    <submittedName>
        <fullName evidence="1">Uncharacterized protein</fullName>
    </submittedName>
</protein>
<dbReference type="RefSeq" id="WP_138921868.1">
    <property type="nucleotide sequence ID" value="NZ_CP090569.1"/>
</dbReference>
<reference evidence="1" key="1">
    <citation type="journal article" date="2022" name="Mol. Ecol. Resour.">
        <title>The complete and closed genome of the facultative generalist Candidatus Endoriftia persephone from deep-sea hydrothermal vents.</title>
        <authorList>
            <person name="de Oliveira A.L."/>
            <person name="Srivastava A."/>
            <person name="Espada-Hinojosa S."/>
            <person name="Bright M."/>
        </authorList>
    </citation>
    <scope>NUCLEOTIDE SEQUENCE</scope>
    <source>
        <strain evidence="1">Tica-EPR-9o50.N</strain>
    </source>
</reference>
<evidence type="ECO:0000313" key="2">
    <source>
        <dbReference type="Proteomes" id="UP001056649"/>
    </source>
</evidence>
<sequence length="106" mass="11682">MSDAKFNSVAIFDAISEGELNTARHLREDLMDIAEYIAHGLDVRYFRVDSADDMESCISVLLGEATEHGLIPWGHIEGHGSTDESGFRTVDTHILAGLALKDLSRH</sequence>
<evidence type="ECO:0000313" key="1">
    <source>
        <dbReference type="EMBL" id="USF86557.1"/>
    </source>
</evidence>
<dbReference type="Proteomes" id="UP001056649">
    <property type="component" value="Chromosome"/>
</dbReference>
<dbReference type="KEGG" id="eps:L0Y14_10440"/>
<keyword evidence="2" id="KW-1185">Reference proteome</keyword>
<accession>A0A9J6ZV14</accession>
<name>A0A9J6ZV14_9GAMM</name>
<gene>
    <name evidence="1" type="ORF">L0Y14_10440</name>
</gene>